<gene>
    <name evidence="1" type="ORF">GHYDROH2_30010</name>
</gene>
<comment type="caution">
    <text evidence="1">The sequence shown here is derived from an EMBL/GenBank/DDBJ whole genome shotgun (WGS) entry which is preliminary data.</text>
</comment>
<dbReference type="Proteomes" id="UP001144352">
    <property type="component" value="Unassembled WGS sequence"/>
</dbReference>
<dbReference type="AlphaFoldDB" id="A0A9W6G250"/>
<sequence length="59" mass="6523">MNLTDIKKIAVQHGLSTTKLKKVEIVRAIQAEEGNTPCFDTGLASECGQTNCLWRDDCK</sequence>
<keyword evidence="2" id="KW-1185">Reference proteome</keyword>
<name>A0A9W6G250_9BACT</name>
<evidence type="ECO:0000313" key="2">
    <source>
        <dbReference type="Proteomes" id="UP001144352"/>
    </source>
</evidence>
<proteinExistence type="predicted"/>
<accession>A0A9W6G250</accession>
<organism evidence="1 2">
    <name type="scientific">Geobacter hydrogenophilus</name>
    <dbReference type="NCBI Taxonomy" id="40983"/>
    <lineage>
        <taxon>Bacteria</taxon>
        <taxon>Pseudomonadati</taxon>
        <taxon>Thermodesulfobacteriota</taxon>
        <taxon>Desulfuromonadia</taxon>
        <taxon>Geobacterales</taxon>
        <taxon>Geobacteraceae</taxon>
        <taxon>Geobacter</taxon>
    </lineage>
</organism>
<evidence type="ECO:0000313" key="1">
    <source>
        <dbReference type="EMBL" id="GLI39500.1"/>
    </source>
</evidence>
<dbReference type="EMBL" id="BSDS01000002">
    <property type="protein sequence ID" value="GLI39500.1"/>
    <property type="molecule type" value="Genomic_DNA"/>
</dbReference>
<reference evidence="1" key="1">
    <citation type="submission" date="2022-12" db="EMBL/GenBank/DDBJ databases">
        <title>Reference genome sequencing for broad-spectrum identification of bacterial and archaeal isolates by mass spectrometry.</title>
        <authorList>
            <person name="Sekiguchi Y."/>
            <person name="Tourlousse D.M."/>
        </authorList>
    </citation>
    <scope>NUCLEOTIDE SEQUENCE</scope>
    <source>
        <strain evidence="1">H2</strain>
    </source>
</reference>
<protein>
    <submittedName>
        <fullName evidence="1">SAP domain-containing protein</fullName>
    </submittedName>
</protein>
<dbReference type="RefSeq" id="WP_214187437.1">
    <property type="nucleotide sequence ID" value="NZ_BSDS01000002.1"/>
</dbReference>